<reference evidence="2" key="1">
    <citation type="submission" date="2019-08" db="EMBL/GenBank/DDBJ databases">
        <authorList>
            <person name="Kucharzyk K."/>
            <person name="Murdoch R.W."/>
            <person name="Higgins S."/>
            <person name="Loffler F."/>
        </authorList>
    </citation>
    <scope>NUCLEOTIDE SEQUENCE</scope>
</reference>
<proteinExistence type="predicted"/>
<feature type="domain" description="N-acetyltransferase" evidence="1">
    <location>
        <begin position="1"/>
        <end position="75"/>
    </location>
</feature>
<dbReference type="Gene3D" id="3.40.630.30">
    <property type="match status" value="1"/>
</dbReference>
<dbReference type="Pfam" id="PF13508">
    <property type="entry name" value="Acetyltransf_7"/>
    <property type="match status" value="1"/>
</dbReference>
<sequence length="75" mass="8775">MAVHPEYRKKGIGAAMVEKMLCLLPKGEDIWVITFREDDEKGIAPRALYKKFGFVEDELLIDKNYPHQKFILHRS</sequence>
<dbReference type="InterPro" id="IPR000182">
    <property type="entry name" value="GNAT_dom"/>
</dbReference>
<dbReference type="SUPFAM" id="SSF55729">
    <property type="entry name" value="Acyl-CoA N-acyltransferases (Nat)"/>
    <property type="match status" value="1"/>
</dbReference>
<gene>
    <name evidence="2" type="ORF">SDC9_103647</name>
</gene>
<evidence type="ECO:0000313" key="2">
    <source>
        <dbReference type="EMBL" id="MPM56832.1"/>
    </source>
</evidence>
<organism evidence="2">
    <name type="scientific">bioreactor metagenome</name>
    <dbReference type="NCBI Taxonomy" id="1076179"/>
    <lineage>
        <taxon>unclassified sequences</taxon>
        <taxon>metagenomes</taxon>
        <taxon>ecological metagenomes</taxon>
    </lineage>
</organism>
<dbReference type="GO" id="GO:0016747">
    <property type="term" value="F:acyltransferase activity, transferring groups other than amino-acyl groups"/>
    <property type="evidence" value="ECO:0007669"/>
    <property type="project" value="InterPro"/>
</dbReference>
<comment type="caution">
    <text evidence="2">The sequence shown here is derived from an EMBL/GenBank/DDBJ whole genome shotgun (WGS) entry which is preliminary data.</text>
</comment>
<dbReference type="PROSITE" id="PS51186">
    <property type="entry name" value="GNAT"/>
    <property type="match status" value="1"/>
</dbReference>
<evidence type="ECO:0000259" key="1">
    <source>
        <dbReference type="PROSITE" id="PS51186"/>
    </source>
</evidence>
<accession>A0A645AUA3</accession>
<dbReference type="AlphaFoldDB" id="A0A645AUA3"/>
<dbReference type="InterPro" id="IPR016181">
    <property type="entry name" value="Acyl_CoA_acyltransferase"/>
</dbReference>
<protein>
    <recommendedName>
        <fullName evidence="1">N-acetyltransferase domain-containing protein</fullName>
    </recommendedName>
</protein>
<dbReference type="CDD" id="cd04301">
    <property type="entry name" value="NAT_SF"/>
    <property type="match status" value="1"/>
</dbReference>
<name>A0A645AUA3_9ZZZZ</name>
<dbReference type="EMBL" id="VSSQ01015950">
    <property type="protein sequence ID" value="MPM56832.1"/>
    <property type="molecule type" value="Genomic_DNA"/>
</dbReference>